<dbReference type="AlphaFoldDB" id="A0AAD5UAS2"/>
<name>A0AAD5UAS2_9FUNG</name>
<dbReference type="GO" id="GO:0005737">
    <property type="term" value="C:cytoplasm"/>
    <property type="evidence" value="ECO:0007669"/>
    <property type="project" value="TreeGrafter"/>
</dbReference>
<evidence type="ECO:0000313" key="2">
    <source>
        <dbReference type="EMBL" id="KAJ3252505.1"/>
    </source>
</evidence>
<evidence type="ECO:0008006" key="4">
    <source>
        <dbReference type="Google" id="ProtNLM"/>
    </source>
</evidence>
<sequence>MASNNPFALLVEDDEPVQNVKPTPKPQQKVEQKPVVGLSKPQKPLREQNGSKPRSARKDRPAPKEGSFMEKPEHKDEKKPKNHRHQKPNHGREFDRKSQGVAYKGGEKKEVAGKATWGEEVEGQVEGEKEAKKVVADVKIRQANEGVEDPKWKKLTKIENTEEVFIEVKKDQAPKERKAKEAKQKVTVPIEINFAPPPREPRENRSAGRGRGNGNRGGNRGGKPRGRGGKPAGRSGPGVNVQDTEAFPSLGGN</sequence>
<comment type="caution">
    <text evidence="2">The sequence shown here is derived from an EMBL/GenBank/DDBJ whole genome shotgun (WGS) entry which is preliminary data.</text>
</comment>
<gene>
    <name evidence="2" type="ORF">HK103_001443</name>
</gene>
<dbReference type="PANTHER" id="PTHR12299:SF17">
    <property type="entry name" value="AT19571P-RELATED"/>
    <property type="match status" value="1"/>
</dbReference>
<dbReference type="PANTHER" id="PTHR12299">
    <property type="entry name" value="HYALURONIC ACID-BINDING PROTEIN 4"/>
    <property type="match status" value="1"/>
</dbReference>
<feature type="region of interest" description="Disordered" evidence="1">
    <location>
        <begin position="1"/>
        <end position="131"/>
    </location>
</feature>
<dbReference type="Proteomes" id="UP001210925">
    <property type="component" value="Unassembled WGS sequence"/>
</dbReference>
<organism evidence="2 3">
    <name type="scientific">Boothiomyces macroporosus</name>
    <dbReference type="NCBI Taxonomy" id="261099"/>
    <lineage>
        <taxon>Eukaryota</taxon>
        <taxon>Fungi</taxon>
        <taxon>Fungi incertae sedis</taxon>
        <taxon>Chytridiomycota</taxon>
        <taxon>Chytridiomycota incertae sedis</taxon>
        <taxon>Chytridiomycetes</taxon>
        <taxon>Rhizophydiales</taxon>
        <taxon>Terramycetaceae</taxon>
        <taxon>Boothiomyces</taxon>
    </lineage>
</organism>
<evidence type="ECO:0000313" key="3">
    <source>
        <dbReference type="Proteomes" id="UP001210925"/>
    </source>
</evidence>
<reference evidence="2" key="1">
    <citation type="submission" date="2020-05" db="EMBL/GenBank/DDBJ databases">
        <title>Phylogenomic resolution of chytrid fungi.</title>
        <authorList>
            <person name="Stajich J.E."/>
            <person name="Amses K."/>
            <person name="Simmons R."/>
            <person name="Seto K."/>
            <person name="Myers J."/>
            <person name="Bonds A."/>
            <person name="Quandt C.A."/>
            <person name="Barry K."/>
            <person name="Liu P."/>
            <person name="Grigoriev I."/>
            <person name="Longcore J.E."/>
            <person name="James T.Y."/>
        </authorList>
    </citation>
    <scope>NUCLEOTIDE SEQUENCE</scope>
    <source>
        <strain evidence="2">PLAUS21</strain>
    </source>
</reference>
<feature type="compositionally biased region" description="Basic and acidic residues" evidence="1">
    <location>
        <begin position="171"/>
        <end position="184"/>
    </location>
</feature>
<feature type="compositionally biased region" description="Basic residues" evidence="1">
    <location>
        <begin position="80"/>
        <end position="89"/>
    </location>
</feature>
<dbReference type="InterPro" id="IPR039764">
    <property type="entry name" value="HABP4/SERBP1-like"/>
</dbReference>
<accession>A0AAD5UAS2</accession>
<evidence type="ECO:0000256" key="1">
    <source>
        <dbReference type="SAM" id="MobiDB-lite"/>
    </source>
</evidence>
<dbReference type="GO" id="GO:0003723">
    <property type="term" value="F:RNA binding"/>
    <property type="evidence" value="ECO:0007669"/>
    <property type="project" value="InterPro"/>
</dbReference>
<feature type="compositionally biased region" description="Gly residues" evidence="1">
    <location>
        <begin position="209"/>
        <end position="221"/>
    </location>
</feature>
<proteinExistence type="predicted"/>
<feature type="compositionally biased region" description="Basic and acidic residues" evidence="1">
    <location>
        <begin position="56"/>
        <end position="79"/>
    </location>
</feature>
<dbReference type="GO" id="GO:0005634">
    <property type="term" value="C:nucleus"/>
    <property type="evidence" value="ECO:0007669"/>
    <property type="project" value="TreeGrafter"/>
</dbReference>
<dbReference type="EMBL" id="JADGKB010000139">
    <property type="protein sequence ID" value="KAJ3252505.1"/>
    <property type="molecule type" value="Genomic_DNA"/>
</dbReference>
<protein>
    <recommendedName>
        <fullName evidence="4">Hyaluronan/mRNA-binding protein domain-containing protein</fullName>
    </recommendedName>
</protein>
<feature type="region of interest" description="Disordered" evidence="1">
    <location>
        <begin position="171"/>
        <end position="253"/>
    </location>
</feature>
<keyword evidence="3" id="KW-1185">Reference proteome</keyword>